<dbReference type="EMBL" id="QTJU01000001">
    <property type="protein sequence ID" value="RFM29526.1"/>
    <property type="molecule type" value="Genomic_DNA"/>
</dbReference>
<dbReference type="Proteomes" id="UP000261284">
    <property type="component" value="Unassembled WGS sequence"/>
</dbReference>
<organism evidence="2 3">
    <name type="scientific">Deminuibacter soli</name>
    <dbReference type="NCBI Taxonomy" id="2291815"/>
    <lineage>
        <taxon>Bacteria</taxon>
        <taxon>Pseudomonadati</taxon>
        <taxon>Bacteroidota</taxon>
        <taxon>Chitinophagia</taxon>
        <taxon>Chitinophagales</taxon>
        <taxon>Chitinophagaceae</taxon>
        <taxon>Deminuibacter</taxon>
    </lineage>
</organism>
<dbReference type="OrthoDB" id="1490014at2"/>
<dbReference type="SUPFAM" id="SSF48726">
    <property type="entry name" value="Immunoglobulin"/>
    <property type="match status" value="1"/>
</dbReference>
<dbReference type="SUPFAM" id="SSF49373">
    <property type="entry name" value="Invasin/intimin cell-adhesion fragments"/>
    <property type="match status" value="1"/>
</dbReference>
<evidence type="ECO:0008006" key="4">
    <source>
        <dbReference type="Google" id="ProtNLM"/>
    </source>
</evidence>
<dbReference type="Gene3D" id="2.60.40.1080">
    <property type="match status" value="1"/>
</dbReference>
<evidence type="ECO:0000313" key="3">
    <source>
        <dbReference type="Proteomes" id="UP000261284"/>
    </source>
</evidence>
<evidence type="ECO:0000256" key="1">
    <source>
        <dbReference type="SAM" id="SignalP"/>
    </source>
</evidence>
<accession>A0A3E1NNM0</accession>
<dbReference type="NCBIfam" id="TIGR04131">
    <property type="entry name" value="Bac_Flav_CTERM"/>
    <property type="match status" value="1"/>
</dbReference>
<dbReference type="InterPro" id="IPR008964">
    <property type="entry name" value="Invasin/intimin_cell_adhesion"/>
</dbReference>
<comment type="caution">
    <text evidence="2">The sequence shown here is derived from an EMBL/GenBank/DDBJ whole genome shotgun (WGS) entry which is preliminary data.</text>
</comment>
<dbReference type="Gene3D" id="2.60.40.10">
    <property type="entry name" value="Immunoglobulins"/>
    <property type="match status" value="1"/>
</dbReference>
<keyword evidence="3" id="KW-1185">Reference proteome</keyword>
<name>A0A3E1NNM0_9BACT</name>
<gene>
    <name evidence="2" type="ORF">DXN05_00640</name>
</gene>
<protein>
    <recommendedName>
        <fullName evidence="4">Ig-like domain-containing protein</fullName>
    </recommendedName>
</protein>
<reference evidence="2 3" key="1">
    <citation type="submission" date="2018-08" db="EMBL/GenBank/DDBJ databases">
        <title>Chitinophagaceae sp. K23C18032701, a novel bacterium isolated from forest soil.</title>
        <authorList>
            <person name="Wang C."/>
        </authorList>
    </citation>
    <scope>NUCLEOTIDE SEQUENCE [LARGE SCALE GENOMIC DNA]</scope>
    <source>
        <strain evidence="2 3">K23C18032701</strain>
    </source>
</reference>
<keyword evidence="1" id="KW-0732">Signal</keyword>
<dbReference type="InterPro" id="IPR026341">
    <property type="entry name" value="T9SS_type_B"/>
</dbReference>
<sequence length="1580" mass="162155">MKGFLHWLALLCVALNASAQTGAPNLVVTDPPPVCAPNRINLTDPSITAGSDPGLVFQYFTDAVGVNPVANPSVVNAGKYYIKATNRTTGATSALLPVQVTVNSQPKVLINPAVVCAPDRVDLTAPAVTAGSDPGLAYTYYADAAATMPLGSATAVPAATYYIKGINPATGCASAPVAVVATINSKPDLNVNNQAVCAPAKIDLTAPAVTNGSSGNLVLQYFTETDVDAQFPLSAAAAKAVDSGSYYIKATDVATGCSTVKPVEATVNPIPKLLFIANPPPVCAPNTVDLSYNVYSVGTNDQRLFNQYYHSDKVTVEANPRSVKNSGTYYIQGTDENGCKSVMTPIVASIIPQPVFTVNDPAPVIAGGTADLTSAAVVGTSADSLNLNYFSFLYEAPQIGDHVPDPKHAPVGIYYLTASSKATGCWSSVMTVTITEAPPETIVLKTNNIAVCAPATGDLTLPAVTAGSSPGLQFTYYTTSDTTARVSNPAVVNSGVYYIVATDAKGQKSAATPVTVTINSKPTLMVNNPADVCAPATIDLTDTKVTAGSDNALTFNYYLDAALIHLVSNPRSVGAGAYYIVAVNQAGCTSDPKMVNANVNKVPVVVINRPAGMCAGITTDLTAPAITAGSEGGLIYSYYNFITGMTLSLSQAQAVDSGLYYITGVNPITGCAVQKSMEIWWLYTPTLVVNSPLIATGAGTADLTAPAVTAGTSDNATFAYYTDAALTHAVPDPTEVVAGTYYIVAANIDGCKSSPAIVQVTANSLVLKVNNPPAVCAPSTVDLTASAITQGSSPGLTFSYFTNAAASAAVPDPVHVTAGVYYIVATDPLSGAQKILPVTVAINPQPDLKVTNPAAVCAPAGIDLTAPAITAGSTGVLVYHYYMADKATVIPDPTKVAAGTYFIQSANQYGCTSNMLAVTAIINAKPVVAVTQPAVACAPYRIDLTATVTAGNSPDLSYRYFLADGVTIVPNPSAVAAGTYYIQGTNPKGCSSNMVSVTATINAQPTLVINNPAAVCAPNRVNLTAAAITAGSDAALAFSYYLNADGTMPVADPSRVLSGTYYIKAVSPATGCSTPLKPVIVLINAQPKLVINDPAAVCAPGLVDITAPAVTAGSDAGLSFSYYYDLVLNAPVANPQTLGSGTYYVVATNSATGCYSGSASVRVNVNPKPKVIAQAAAVCYPATINLTTPAVVQGSDNNLVFAYYTDMAGTYPVPAPASVAAGSYYIIGTNVSTGCSSDPQKIDAIVNELPAIAPVTGAGSVAVGASIPLYDQYAGGIWSSSDNTIAAVNENGVVKGISKGNAVVIYQITNTATGCMSQVNTQVNVTDSVQQPATPLAVKIQAQPGTAICTDKPVQFTAAVTGGAAVKYVWLKNGQQVASGNSYSAASAANGDRIACLVTNAAGDAFADSLQMIVFAKPAIQITGNSAINENEQTQLYVNGTGKVEWTPATGLSDASSASPKAAPAATTTYNISLTDAHGCVNTASFTVNVTPLLGKYNKLMTPDGDGINDNLVIAGLAAYPDNKLQVVDRSGRLVFQQTGYSNNWDGRVNGKSLPADVYYFVLTVKGEVKIKGSVVIIHN</sequence>
<dbReference type="InterPro" id="IPR013783">
    <property type="entry name" value="Ig-like_fold"/>
</dbReference>
<dbReference type="Pfam" id="PF13585">
    <property type="entry name" value="CHU_C"/>
    <property type="match status" value="1"/>
</dbReference>
<feature type="chain" id="PRO_5017767929" description="Ig-like domain-containing protein" evidence="1">
    <location>
        <begin position="20"/>
        <end position="1580"/>
    </location>
</feature>
<evidence type="ECO:0000313" key="2">
    <source>
        <dbReference type="EMBL" id="RFM29526.1"/>
    </source>
</evidence>
<dbReference type="InterPro" id="IPR036179">
    <property type="entry name" value="Ig-like_dom_sf"/>
</dbReference>
<feature type="signal peptide" evidence="1">
    <location>
        <begin position="1"/>
        <end position="19"/>
    </location>
</feature>
<dbReference type="RefSeq" id="WP_116845284.1">
    <property type="nucleotide sequence ID" value="NZ_QTJU01000001.1"/>
</dbReference>
<proteinExistence type="predicted"/>